<dbReference type="EMBL" id="MFLD01000021">
    <property type="protein sequence ID" value="OGG60042.1"/>
    <property type="molecule type" value="Genomic_DNA"/>
</dbReference>
<evidence type="ECO:0008006" key="4">
    <source>
        <dbReference type="Google" id="ProtNLM"/>
    </source>
</evidence>
<evidence type="ECO:0000256" key="1">
    <source>
        <dbReference type="ARBA" id="ARBA00022517"/>
    </source>
</evidence>
<dbReference type="AlphaFoldDB" id="A0A1F6DG80"/>
<reference evidence="2 3" key="1">
    <citation type="journal article" date="2016" name="Nat. Commun.">
        <title>Thousands of microbial genomes shed light on interconnected biogeochemical processes in an aquifer system.</title>
        <authorList>
            <person name="Anantharaman K."/>
            <person name="Brown C.T."/>
            <person name="Hug L.A."/>
            <person name="Sharon I."/>
            <person name="Castelle C.J."/>
            <person name="Probst A.J."/>
            <person name="Thomas B.C."/>
            <person name="Singh A."/>
            <person name="Wilkins M.J."/>
            <person name="Karaoz U."/>
            <person name="Brodie E.L."/>
            <person name="Williams K.H."/>
            <person name="Hubbard S.S."/>
            <person name="Banfield J.F."/>
        </authorList>
    </citation>
    <scope>NUCLEOTIDE SEQUENCE [LARGE SCALE GENOMIC DNA]</scope>
</reference>
<gene>
    <name evidence="2" type="ORF">A3C86_03115</name>
</gene>
<name>A0A1F6DG80_9BACT</name>
<keyword evidence="1" id="KW-0690">Ribosome biogenesis</keyword>
<dbReference type="InterPro" id="IPR023799">
    <property type="entry name" value="RbfA_dom_sf"/>
</dbReference>
<sequence length="108" mass="12703">MSSRRQTQVAELIARLAGEFLERESNHQSLITVTRADVSPDLKNATVYFSVLPEKFEQSALMFAKRVRTDFREHLKKKSQMKFLPLVDFELDLGEKHRQKIDELIRRI</sequence>
<comment type="caution">
    <text evidence="2">The sequence shown here is derived from an EMBL/GenBank/DDBJ whole genome shotgun (WGS) entry which is preliminary data.</text>
</comment>
<dbReference type="Gene3D" id="3.30.300.20">
    <property type="match status" value="1"/>
</dbReference>
<proteinExistence type="predicted"/>
<dbReference type="Proteomes" id="UP000178042">
    <property type="component" value="Unassembled WGS sequence"/>
</dbReference>
<organism evidence="2 3">
    <name type="scientific">Candidatus Kaiserbacteria bacterium RIFCSPHIGHO2_02_FULL_49_16</name>
    <dbReference type="NCBI Taxonomy" id="1798490"/>
    <lineage>
        <taxon>Bacteria</taxon>
        <taxon>Candidatus Kaiseribacteriota</taxon>
    </lineage>
</organism>
<protein>
    <recommendedName>
        <fullName evidence="4">Ribosome-binding factor A</fullName>
    </recommendedName>
</protein>
<dbReference type="Pfam" id="PF02033">
    <property type="entry name" value="RBFA"/>
    <property type="match status" value="1"/>
</dbReference>
<dbReference type="InterPro" id="IPR000238">
    <property type="entry name" value="RbfA"/>
</dbReference>
<dbReference type="InterPro" id="IPR015946">
    <property type="entry name" value="KH_dom-like_a/b"/>
</dbReference>
<dbReference type="GO" id="GO:0006364">
    <property type="term" value="P:rRNA processing"/>
    <property type="evidence" value="ECO:0007669"/>
    <property type="project" value="InterPro"/>
</dbReference>
<evidence type="ECO:0000313" key="3">
    <source>
        <dbReference type="Proteomes" id="UP000178042"/>
    </source>
</evidence>
<evidence type="ECO:0000313" key="2">
    <source>
        <dbReference type="EMBL" id="OGG60042.1"/>
    </source>
</evidence>
<accession>A0A1F6DG80</accession>
<dbReference type="SUPFAM" id="SSF89919">
    <property type="entry name" value="Ribosome-binding factor A, RbfA"/>
    <property type="match status" value="1"/>
</dbReference>